<dbReference type="RefSeq" id="YP_010672024.1">
    <property type="nucleotide sequence ID" value="NC_070974.1"/>
</dbReference>
<dbReference type="GeneID" id="77948294"/>
<proteinExistence type="predicted"/>
<sequence length="131" mass="14462">MTTTTTAKIVITAAVALGEVVKQEGSILTRARKDRFRFNIEVTAAKILRKQISKNLQELNAAIRVGKSGHGQKALIAARNFLAQQYTELLIDALGYKYQRQQFAQFIDAQNGKVLALDAAWEEAKAKEAAN</sequence>
<evidence type="ECO:0000313" key="1">
    <source>
        <dbReference type="EMBL" id="AVJ48175.1"/>
    </source>
</evidence>
<keyword evidence="2" id="KW-1185">Reference proteome</keyword>
<dbReference type="Proteomes" id="UP000240649">
    <property type="component" value="Segment"/>
</dbReference>
<evidence type="ECO:0000313" key="2">
    <source>
        <dbReference type="Proteomes" id="UP000240649"/>
    </source>
</evidence>
<protein>
    <submittedName>
        <fullName evidence="1">Uncharacterized protein</fullName>
    </submittedName>
</protein>
<accession>A0A2P1CBB3</accession>
<dbReference type="KEGG" id="vg:77948294"/>
<dbReference type="EMBL" id="MG873442">
    <property type="protein sequence ID" value="AVJ48175.1"/>
    <property type="molecule type" value="Genomic_DNA"/>
</dbReference>
<name>A0A2P1CBB3_9CAUD</name>
<organism evidence="1 2">
    <name type="scientific">Salmonella phage SE131</name>
    <dbReference type="NCBI Taxonomy" id="2081631"/>
    <lineage>
        <taxon>Viruses</taxon>
        <taxon>Duplodnaviria</taxon>
        <taxon>Heunggongvirae</taxon>
        <taxon>Uroviricota</taxon>
        <taxon>Caudoviricetes</taxon>
        <taxon>Grimontviridae</taxon>
        <taxon>Moazamivirus</taxon>
        <taxon>Moazamivirus SE131</taxon>
    </lineage>
</organism>
<reference evidence="1 2" key="1">
    <citation type="submission" date="2018-01" db="EMBL/GenBank/DDBJ databases">
        <title>Draft Genome Sequence of Salmonella Enteritidis Phage SE131.</title>
        <authorList>
            <person name="Kim Y."/>
            <person name="Han B.K."/>
            <person name="Kim H."/>
            <person name="Kim D."/>
        </authorList>
    </citation>
    <scope>NUCLEOTIDE SEQUENCE [LARGE SCALE GENOMIC DNA]</scope>
</reference>